<sequence>MSLKVITRLYLRSLPLVKPERKKGKRSSFSCQDAGGGTPEASYRTETDVLSLSSRLLDRLLQSGVAVSIMATHTDTDPMELLHQPESPPDRRRSRGTMCCDLGGSVDLRQSSLPS</sequence>
<evidence type="ECO:0000313" key="3">
    <source>
        <dbReference type="Proteomes" id="UP001161757"/>
    </source>
</evidence>
<name>A0AAN6F0J6_EXODE</name>
<evidence type="ECO:0000313" key="2">
    <source>
        <dbReference type="EMBL" id="KAJ8995017.1"/>
    </source>
</evidence>
<dbReference type="EMBL" id="JAJGCB010000002">
    <property type="protein sequence ID" value="KAJ8995017.1"/>
    <property type="molecule type" value="Genomic_DNA"/>
</dbReference>
<protein>
    <submittedName>
        <fullName evidence="2">Uncharacterized protein</fullName>
    </submittedName>
</protein>
<evidence type="ECO:0000256" key="1">
    <source>
        <dbReference type="SAM" id="MobiDB-lite"/>
    </source>
</evidence>
<dbReference type="AlphaFoldDB" id="A0AAN6F0J6"/>
<feature type="region of interest" description="Disordered" evidence="1">
    <location>
        <begin position="74"/>
        <end position="115"/>
    </location>
</feature>
<reference evidence="2" key="1">
    <citation type="submission" date="2023-01" db="EMBL/GenBank/DDBJ databases">
        <title>Exophiala dermititidis isolated from Cystic Fibrosis Patient.</title>
        <authorList>
            <person name="Kurbessoian T."/>
            <person name="Crocker A."/>
            <person name="Murante D."/>
            <person name="Hogan D.A."/>
            <person name="Stajich J.E."/>
        </authorList>
    </citation>
    <scope>NUCLEOTIDE SEQUENCE</scope>
    <source>
        <strain evidence="2">Ex8</strain>
    </source>
</reference>
<feature type="region of interest" description="Disordered" evidence="1">
    <location>
        <begin position="17"/>
        <end position="45"/>
    </location>
</feature>
<organism evidence="2 3">
    <name type="scientific">Exophiala dermatitidis</name>
    <name type="common">Black yeast-like fungus</name>
    <name type="synonym">Wangiella dermatitidis</name>
    <dbReference type="NCBI Taxonomy" id="5970"/>
    <lineage>
        <taxon>Eukaryota</taxon>
        <taxon>Fungi</taxon>
        <taxon>Dikarya</taxon>
        <taxon>Ascomycota</taxon>
        <taxon>Pezizomycotina</taxon>
        <taxon>Eurotiomycetes</taxon>
        <taxon>Chaetothyriomycetidae</taxon>
        <taxon>Chaetothyriales</taxon>
        <taxon>Herpotrichiellaceae</taxon>
        <taxon>Exophiala</taxon>
    </lineage>
</organism>
<comment type="caution">
    <text evidence="2">The sequence shown here is derived from an EMBL/GenBank/DDBJ whole genome shotgun (WGS) entry which is preliminary data.</text>
</comment>
<accession>A0AAN6F0J6</accession>
<gene>
    <name evidence="2" type="ORF">HRR80_001709</name>
</gene>
<proteinExistence type="predicted"/>
<dbReference type="Proteomes" id="UP001161757">
    <property type="component" value="Unassembled WGS sequence"/>
</dbReference>